<keyword evidence="4" id="KW-1133">Transmembrane helix</keyword>
<dbReference type="PANTHER" id="PTHR47618">
    <property type="entry name" value="BIFUNCTIONAL OLIGORIBONUCLEASE AND PAP PHOSPHATASE NRNA"/>
    <property type="match status" value="1"/>
</dbReference>
<dbReference type="FunFam" id="3.90.1640.10:FF:000002">
    <property type="entry name" value="Cyclic-di-AMP phosphodiesterase"/>
    <property type="match status" value="1"/>
</dbReference>
<dbReference type="InterPro" id="IPR001667">
    <property type="entry name" value="DDH_dom"/>
</dbReference>
<comment type="caution">
    <text evidence="7">The sequence shown here is derived from an EMBL/GenBank/DDBJ whole genome shotgun (WGS) entry which is preliminary data.</text>
</comment>
<dbReference type="CDD" id="cd00130">
    <property type="entry name" value="PAS"/>
    <property type="match status" value="1"/>
</dbReference>
<dbReference type="PROSITE" id="PS50887">
    <property type="entry name" value="GGDEF"/>
    <property type="match status" value="1"/>
</dbReference>
<dbReference type="Gene3D" id="3.30.70.270">
    <property type="match status" value="1"/>
</dbReference>
<dbReference type="Pfam" id="PF02272">
    <property type="entry name" value="DHHA1"/>
    <property type="match status" value="1"/>
</dbReference>
<dbReference type="EMBL" id="AZEF01000022">
    <property type="protein sequence ID" value="KRL01648.1"/>
    <property type="molecule type" value="Genomic_DNA"/>
</dbReference>
<evidence type="ECO:0000313" key="7">
    <source>
        <dbReference type="EMBL" id="KRL01648.1"/>
    </source>
</evidence>
<evidence type="ECO:0000259" key="6">
    <source>
        <dbReference type="PROSITE" id="PS50887"/>
    </source>
</evidence>
<dbReference type="Proteomes" id="UP000051621">
    <property type="component" value="Unassembled WGS sequence"/>
</dbReference>
<gene>
    <name evidence="7" type="ORF">FC81_GL001137</name>
</gene>
<dbReference type="InterPro" id="IPR049553">
    <property type="entry name" value="GdpP-like_PAS"/>
</dbReference>
<dbReference type="Gene3D" id="3.30.450.20">
    <property type="entry name" value="PAS domain"/>
    <property type="match status" value="1"/>
</dbReference>
<keyword evidence="8" id="KW-1185">Reference proteome</keyword>
<protein>
    <submittedName>
        <fullName evidence="7">Phosphoesterase, DHH family protein</fullName>
    </submittedName>
</protein>
<accession>A0A0R1M180</accession>
<keyword evidence="2" id="KW-1003">Cell membrane</keyword>
<comment type="subcellular location">
    <subcellularLocation>
        <location evidence="1">Cell membrane</location>
        <topology evidence="1">Multi-pass membrane protein</topology>
    </subcellularLocation>
</comment>
<dbReference type="InterPro" id="IPR051319">
    <property type="entry name" value="Oligoribo/pAp-PDE_c-di-AMP_PDE"/>
</dbReference>
<dbReference type="PATRIC" id="fig|1423731.3.peg.1168"/>
<evidence type="ECO:0000256" key="1">
    <source>
        <dbReference type="ARBA" id="ARBA00004651"/>
    </source>
</evidence>
<dbReference type="Gene3D" id="3.10.310.30">
    <property type="match status" value="1"/>
</dbReference>
<dbReference type="InterPro" id="IPR000160">
    <property type="entry name" value="GGDEF_dom"/>
</dbReference>
<dbReference type="STRING" id="1423731.FC81_GL001137"/>
<proteinExistence type="predicted"/>
<keyword evidence="3" id="KW-0812">Transmembrane</keyword>
<name>A0A0R1M180_9LACO</name>
<dbReference type="AlphaFoldDB" id="A0A0R1M180"/>
<reference evidence="7 8" key="1">
    <citation type="journal article" date="2015" name="Genome Announc.">
        <title>Expanding the biotechnology potential of lactobacilli through comparative genomics of 213 strains and associated genera.</title>
        <authorList>
            <person name="Sun Z."/>
            <person name="Harris H.M."/>
            <person name="McCann A."/>
            <person name="Guo C."/>
            <person name="Argimon S."/>
            <person name="Zhang W."/>
            <person name="Yang X."/>
            <person name="Jeffery I.B."/>
            <person name="Cooney J.C."/>
            <person name="Kagawa T.F."/>
            <person name="Liu W."/>
            <person name="Song Y."/>
            <person name="Salvetti E."/>
            <person name="Wrobel A."/>
            <person name="Rasinkangas P."/>
            <person name="Parkhill J."/>
            <person name="Rea M.C."/>
            <person name="O'Sullivan O."/>
            <person name="Ritari J."/>
            <person name="Douillard F.P."/>
            <person name="Paul Ross R."/>
            <person name="Yang R."/>
            <person name="Briner A.E."/>
            <person name="Felis G.E."/>
            <person name="de Vos W.M."/>
            <person name="Barrangou R."/>
            <person name="Klaenhammer T.R."/>
            <person name="Caufield P.W."/>
            <person name="Cui Y."/>
            <person name="Zhang H."/>
            <person name="O'Toole P.W."/>
        </authorList>
    </citation>
    <scope>NUCLEOTIDE SEQUENCE [LARGE SCALE GENOMIC DNA]</scope>
    <source>
        <strain evidence="7 8">DSM 19910</strain>
    </source>
</reference>
<dbReference type="SMART" id="SM00267">
    <property type="entry name" value="GGDEF"/>
    <property type="match status" value="1"/>
</dbReference>
<dbReference type="InterPro" id="IPR038763">
    <property type="entry name" value="DHH_sf"/>
</dbReference>
<sequence length="608" mass="69005">MAFFTLKEITEDTNEYISDLSYRIKRGEQESLIKMPIGILFLSEKDEIEWINPYLQKYFGKNEVLGKKIADVDEELASLIKENYKKKGPLEVAWGEHRFQMLIQTDIHAVYLMDITRYAEIEQHDQNTGMVVGQIFLDNYDEVTQTMTDKKVSNLSNYVTNELSNWARRFKMYLKRVDDDHFFVVAYTGVLKQLEDEKFKILDRIRERTSKQNFPLTLSIGIAYEDDNLAALARLAQSNLDLALGRGGDQVVVKTPNGQARFYGGKTNPMEKRTRVRARMISQALQELMSQADQVFVMGHKQPDMDSVGACLGIRRIAAMNKKKCWIVLDKDNLHSDVQRLMEELEQYPDIKGKIISTEEALEKTTEQSLLIMVDHSKPSISASKELYTKLINRVMVIDHHRRGEEFPENPVLVYIEPYASSTCELITEMFEYQSKESEPINKIEATAMLTGIIVDTRSFSLRTGTRTFDAASYLRSVGADSVIAQHFMKENADSFLQRNHLIDRVEFIGDHIALCAGEANKVYDPVTAAQAADALLTVSGVEASFVITQRRDGKIGISARSNGKVNVQVVMERLGGGGHLSNAATQLENVLVNEAREQLLDILKKEN</sequence>
<dbReference type="Pfam" id="PF21370">
    <property type="entry name" value="PAS_GdpP"/>
    <property type="match status" value="1"/>
</dbReference>
<dbReference type="Gene3D" id="3.90.1640.10">
    <property type="entry name" value="inorganic pyrophosphatase (n-terminal core)"/>
    <property type="match status" value="1"/>
</dbReference>
<feature type="domain" description="GGDEF" evidence="6">
    <location>
        <begin position="128"/>
        <end position="256"/>
    </location>
</feature>
<dbReference type="PANTHER" id="PTHR47618:SF2">
    <property type="entry name" value="CYCLIC-DI-AMP PHOSPHODIESTERASE GDPP"/>
    <property type="match status" value="1"/>
</dbReference>
<evidence type="ECO:0000256" key="2">
    <source>
        <dbReference type="ARBA" id="ARBA00022475"/>
    </source>
</evidence>
<dbReference type="InterPro" id="IPR043128">
    <property type="entry name" value="Rev_trsase/Diguanyl_cyclase"/>
</dbReference>
<evidence type="ECO:0000313" key="8">
    <source>
        <dbReference type="Proteomes" id="UP000051621"/>
    </source>
</evidence>
<evidence type="ECO:0000256" key="5">
    <source>
        <dbReference type="ARBA" id="ARBA00023136"/>
    </source>
</evidence>
<keyword evidence="5" id="KW-0472">Membrane</keyword>
<dbReference type="InterPro" id="IPR003156">
    <property type="entry name" value="DHHA1_dom"/>
</dbReference>
<evidence type="ECO:0000256" key="3">
    <source>
        <dbReference type="ARBA" id="ARBA00022692"/>
    </source>
</evidence>
<dbReference type="Pfam" id="PF24898">
    <property type="entry name" value="GGDEF_GdpP"/>
    <property type="match status" value="1"/>
</dbReference>
<dbReference type="InterPro" id="IPR000014">
    <property type="entry name" value="PAS"/>
</dbReference>
<organism evidence="7 8">
    <name type="scientific">Liquorilactobacillus capillatus DSM 19910</name>
    <dbReference type="NCBI Taxonomy" id="1423731"/>
    <lineage>
        <taxon>Bacteria</taxon>
        <taxon>Bacillati</taxon>
        <taxon>Bacillota</taxon>
        <taxon>Bacilli</taxon>
        <taxon>Lactobacillales</taxon>
        <taxon>Lactobacillaceae</taxon>
        <taxon>Liquorilactobacillus</taxon>
    </lineage>
</organism>
<dbReference type="GO" id="GO:0005886">
    <property type="term" value="C:plasma membrane"/>
    <property type="evidence" value="ECO:0007669"/>
    <property type="project" value="UniProtKB-SubCell"/>
</dbReference>
<dbReference type="Pfam" id="PF01368">
    <property type="entry name" value="DHH"/>
    <property type="match status" value="1"/>
</dbReference>
<dbReference type="GO" id="GO:0003676">
    <property type="term" value="F:nucleic acid binding"/>
    <property type="evidence" value="ECO:0007669"/>
    <property type="project" value="InterPro"/>
</dbReference>
<evidence type="ECO:0000256" key="4">
    <source>
        <dbReference type="ARBA" id="ARBA00022989"/>
    </source>
</evidence>
<dbReference type="SUPFAM" id="SSF64182">
    <property type="entry name" value="DHH phosphoesterases"/>
    <property type="match status" value="1"/>
</dbReference>